<keyword evidence="2" id="KW-1133">Transmembrane helix</keyword>
<protein>
    <submittedName>
        <fullName evidence="4">Uncharacterized protein</fullName>
    </submittedName>
</protein>
<reference evidence="4" key="1">
    <citation type="submission" date="2016-11" db="UniProtKB">
        <authorList>
            <consortium name="WormBaseParasite"/>
        </authorList>
    </citation>
    <scope>IDENTIFICATION</scope>
</reference>
<evidence type="ECO:0000313" key="4">
    <source>
        <dbReference type="WBParaSite" id="MhA1_Contig824.frz3.gene2"/>
    </source>
</evidence>
<feature type="compositionally biased region" description="Pro residues" evidence="1">
    <location>
        <begin position="78"/>
        <end position="90"/>
    </location>
</feature>
<dbReference type="AlphaFoldDB" id="A0A1I8BZG5"/>
<organism evidence="3 4">
    <name type="scientific">Meloidogyne hapla</name>
    <name type="common">Root-knot nematode worm</name>
    <dbReference type="NCBI Taxonomy" id="6305"/>
    <lineage>
        <taxon>Eukaryota</taxon>
        <taxon>Metazoa</taxon>
        <taxon>Ecdysozoa</taxon>
        <taxon>Nematoda</taxon>
        <taxon>Chromadorea</taxon>
        <taxon>Rhabditida</taxon>
        <taxon>Tylenchina</taxon>
        <taxon>Tylenchomorpha</taxon>
        <taxon>Tylenchoidea</taxon>
        <taxon>Meloidogynidae</taxon>
        <taxon>Meloidogyninae</taxon>
        <taxon>Meloidogyne</taxon>
    </lineage>
</organism>
<sequence>MEKGVWMYLHLFLIIQIFNSNYILIYAISEPKFRPPRAAPGTPPDGGGIDITESLTQETINSNNMPLPVVPVLRPPPGWGAPAIPDPPGIQTPTDFASANSASPGSTIEETLSIAERGIVGPNLPKIPQITPPPPIIPPQENILESGLISSPMGL</sequence>
<keyword evidence="2" id="KW-0472">Membrane</keyword>
<dbReference type="Proteomes" id="UP000095281">
    <property type="component" value="Unplaced"/>
</dbReference>
<feature type="compositionally biased region" description="Polar residues" evidence="1">
    <location>
        <begin position="91"/>
        <end position="105"/>
    </location>
</feature>
<feature type="transmembrane region" description="Helical" evidence="2">
    <location>
        <begin position="6"/>
        <end position="28"/>
    </location>
</feature>
<evidence type="ECO:0000256" key="1">
    <source>
        <dbReference type="SAM" id="MobiDB-lite"/>
    </source>
</evidence>
<proteinExistence type="predicted"/>
<accession>A0A1I8BZG5</accession>
<evidence type="ECO:0000313" key="3">
    <source>
        <dbReference type="Proteomes" id="UP000095281"/>
    </source>
</evidence>
<dbReference type="WBParaSite" id="MhA1_Contig824.frz3.gene2">
    <property type="protein sequence ID" value="MhA1_Contig824.frz3.gene2"/>
    <property type="gene ID" value="MhA1_Contig824.frz3.gene2"/>
</dbReference>
<evidence type="ECO:0000256" key="2">
    <source>
        <dbReference type="SAM" id="Phobius"/>
    </source>
</evidence>
<feature type="region of interest" description="Disordered" evidence="1">
    <location>
        <begin position="78"/>
        <end position="105"/>
    </location>
</feature>
<keyword evidence="3" id="KW-1185">Reference proteome</keyword>
<keyword evidence="2" id="KW-0812">Transmembrane</keyword>
<name>A0A1I8BZG5_MELHA</name>